<dbReference type="AlphaFoldDB" id="A0A1E3QT97"/>
<dbReference type="Gene3D" id="2.60.120.920">
    <property type="match status" value="1"/>
</dbReference>
<evidence type="ECO:0000313" key="3">
    <source>
        <dbReference type="Proteomes" id="UP000094336"/>
    </source>
</evidence>
<proteinExistence type="predicted"/>
<dbReference type="InterPro" id="IPR043136">
    <property type="entry name" value="B30.2/SPRY_sf"/>
</dbReference>
<sequence>MTESSHTNRIPHYLLSLPYGRKLVRDLKTAAQSSTAPLASETTTPSGYSAAARLNIKLSSMGLLGTSPQKYILANPDYLEMLSPILQEQASGVTPFLGLGASAVPRMDGSEAAKADTLPPPLQRRVSNRGYRYNPNHDHIFNEIEEDDDDNDLDAEDLDGDDDSYDDGTVSISVTHPSEPGFYNRAIHLRSLANSLVESELTDTVYEQITDLEEIRLLLSKKAVRGGSFEDVAHLPTTWVKPDHGEKGAPGVTISPTRNLVDVTICHPQSLGSTDSVAGDYTFIHTNTSISQYIGVFYFETEIMFDLVNPFASGRNSRAYYGGDHFHQHYANNNDLILGFIQTHVLNDTTAAPSLSALTHSPLMNPHSLVLSVNDAMYYNRAGKKVSLPRGCVFKKGDVVGLGLNFITNTVLITCNGFNFAEIPEEYRDLTPRHICSVKCQNGGVCDDDTVHYMGQETNEWMPMLLCSQSVENVHLRTNFGSKVGTDHAEKDFLFDIVGYVKHSQETIYNSILKAVPAEPLTKTAKEKRKFGKELARARTAAKVEKKTIDATAMNQMVMSFLVNRGYLSTTRALLQDLSADDASRLMEMADDSTTHLSNRKIVMDYILADKPSMALRFCELNYPALVDSDEPSDLSPDLKELASLVFFQVECLILYEMIKQQAACDTEDDKALAEAIRYGQKLYQKYKALHTKISMEPLTILTSLLAESSETLKEVFGCSKDRLKMDQSKHVTAKALNVLILYSLKIRGKCDLEAMVDDIKANLRQMRQISAMNERRVGKLFVESNAICLQDFLE</sequence>
<protein>
    <submittedName>
        <fullName evidence="2">Uncharacterized protein</fullName>
    </submittedName>
</protein>
<dbReference type="EMBL" id="KV454428">
    <property type="protein sequence ID" value="ODQ80925.1"/>
    <property type="molecule type" value="Genomic_DNA"/>
</dbReference>
<gene>
    <name evidence="2" type="ORF">BABINDRAFT_174759</name>
</gene>
<reference evidence="3" key="1">
    <citation type="submission" date="2016-05" db="EMBL/GenBank/DDBJ databases">
        <title>Comparative genomics of biotechnologically important yeasts.</title>
        <authorList>
            <consortium name="DOE Joint Genome Institute"/>
            <person name="Riley R."/>
            <person name="Haridas S."/>
            <person name="Wolfe K.H."/>
            <person name="Lopes M.R."/>
            <person name="Hittinger C.T."/>
            <person name="Goker M."/>
            <person name="Salamov A."/>
            <person name="Wisecaver J."/>
            <person name="Long T.M."/>
            <person name="Aerts A.L."/>
            <person name="Barry K."/>
            <person name="Choi C."/>
            <person name="Clum A."/>
            <person name="Coughlan A.Y."/>
            <person name="Deshpande S."/>
            <person name="Douglass A.P."/>
            <person name="Hanson S.J."/>
            <person name="Klenk H.-P."/>
            <person name="Labutti K."/>
            <person name="Lapidus A."/>
            <person name="Lindquist E."/>
            <person name="Lipzen A."/>
            <person name="Meier-Kolthoff J.P."/>
            <person name="Ohm R.A."/>
            <person name="Otillar R.P."/>
            <person name="Pangilinan J."/>
            <person name="Peng Y."/>
            <person name="Rokas A."/>
            <person name="Rosa C.A."/>
            <person name="Scheuner C."/>
            <person name="Sibirny A.A."/>
            <person name="Slot J.C."/>
            <person name="Stielow J.B."/>
            <person name="Sun H."/>
            <person name="Kurtzman C.P."/>
            <person name="Blackwell M."/>
            <person name="Grigoriev I.V."/>
            <person name="Jeffries T.W."/>
        </authorList>
    </citation>
    <scope>NUCLEOTIDE SEQUENCE [LARGE SCALE GENOMIC DNA]</scope>
    <source>
        <strain evidence="3">NRRL Y-12698</strain>
    </source>
</reference>
<dbReference type="RefSeq" id="XP_018986253.1">
    <property type="nucleotide sequence ID" value="XM_019130970.1"/>
</dbReference>
<evidence type="ECO:0000313" key="2">
    <source>
        <dbReference type="EMBL" id="ODQ80925.1"/>
    </source>
</evidence>
<keyword evidence="3" id="KW-1185">Reference proteome</keyword>
<feature type="region of interest" description="Disordered" evidence="1">
    <location>
        <begin position="110"/>
        <end position="131"/>
    </location>
</feature>
<name>A0A1E3QT97_9ASCO</name>
<accession>A0A1E3QT97</accession>
<evidence type="ECO:0000256" key="1">
    <source>
        <dbReference type="SAM" id="MobiDB-lite"/>
    </source>
</evidence>
<organism evidence="2 3">
    <name type="scientific">Babjeviella inositovora NRRL Y-12698</name>
    <dbReference type="NCBI Taxonomy" id="984486"/>
    <lineage>
        <taxon>Eukaryota</taxon>
        <taxon>Fungi</taxon>
        <taxon>Dikarya</taxon>
        <taxon>Ascomycota</taxon>
        <taxon>Saccharomycotina</taxon>
        <taxon>Pichiomycetes</taxon>
        <taxon>Serinales incertae sedis</taxon>
        <taxon>Babjeviella</taxon>
    </lineage>
</organism>
<dbReference type="STRING" id="984486.A0A1E3QT97"/>
<dbReference type="OrthoDB" id="25503at2759"/>
<dbReference type="Proteomes" id="UP000094336">
    <property type="component" value="Unassembled WGS sequence"/>
</dbReference>
<feature type="region of interest" description="Disordered" evidence="1">
    <location>
        <begin position="143"/>
        <end position="165"/>
    </location>
</feature>
<dbReference type="InterPro" id="IPR006594">
    <property type="entry name" value="LisH"/>
</dbReference>
<dbReference type="GeneID" id="30148823"/>
<dbReference type="PROSITE" id="PS50896">
    <property type="entry name" value="LISH"/>
    <property type="match status" value="1"/>
</dbReference>